<dbReference type="InterPro" id="IPR036396">
    <property type="entry name" value="Cyt_P450_sf"/>
</dbReference>
<comment type="caution">
    <text evidence="18">The sequence shown here is derived from an EMBL/GenBank/DDBJ whole genome shotgun (WGS) entry which is preliminary data.</text>
</comment>
<keyword evidence="8" id="KW-0492">Microsome</keyword>
<feature type="binding site" description="axial binding residue" evidence="15">
    <location>
        <position position="461"/>
    </location>
    <ligand>
        <name>heme</name>
        <dbReference type="ChEBI" id="CHEBI:30413"/>
    </ligand>
    <ligandPart>
        <name>Fe</name>
        <dbReference type="ChEBI" id="CHEBI:18248"/>
    </ligandPart>
</feature>
<protein>
    <submittedName>
        <fullName evidence="18">Cytochrome P450 2H2</fullName>
    </submittedName>
</protein>
<keyword evidence="17" id="KW-0812">Transmembrane</keyword>
<evidence type="ECO:0000256" key="8">
    <source>
        <dbReference type="ARBA" id="ARBA00022848"/>
    </source>
</evidence>
<dbReference type="InterPro" id="IPR017972">
    <property type="entry name" value="Cyt_P450_CS"/>
</dbReference>
<comment type="catalytic activity">
    <reaction evidence="14">
        <text>an organic molecule + reduced [NADPH--hemoprotein reductase] + O2 = an alcohol + oxidized [NADPH--hemoprotein reductase] + H2O + H(+)</text>
        <dbReference type="Rhea" id="RHEA:17149"/>
        <dbReference type="Rhea" id="RHEA-COMP:11964"/>
        <dbReference type="Rhea" id="RHEA-COMP:11965"/>
        <dbReference type="ChEBI" id="CHEBI:15377"/>
        <dbReference type="ChEBI" id="CHEBI:15378"/>
        <dbReference type="ChEBI" id="CHEBI:15379"/>
        <dbReference type="ChEBI" id="CHEBI:30879"/>
        <dbReference type="ChEBI" id="CHEBI:57618"/>
        <dbReference type="ChEBI" id="CHEBI:58210"/>
        <dbReference type="ChEBI" id="CHEBI:142491"/>
        <dbReference type="EC" id="1.14.14.1"/>
    </reaction>
</comment>
<dbReference type="PANTHER" id="PTHR24300">
    <property type="entry name" value="CYTOCHROME P450 508A4-RELATED"/>
    <property type="match status" value="1"/>
</dbReference>
<evidence type="ECO:0000256" key="16">
    <source>
        <dbReference type="RuleBase" id="RU000461"/>
    </source>
</evidence>
<dbReference type="STRING" id="8496.A0A151N6B1"/>
<dbReference type="AlphaFoldDB" id="A0A151N6B1"/>
<dbReference type="Gene3D" id="1.10.630.10">
    <property type="entry name" value="Cytochrome P450"/>
    <property type="match status" value="1"/>
</dbReference>
<dbReference type="InterPro" id="IPR008067">
    <property type="entry name" value="Cyt_P450_E_grp-I_CYP2A-like"/>
</dbReference>
<evidence type="ECO:0000256" key="9">
    <source>
        <dbReference type="ARBA" id="ARBA00023002"/>
    </source>
</evidence>
<keyword evidence="17" id="KW-1133">Transmembrane helix</keyword>
<evidence type="ECO:0000256" key="4">
    <source>
        <dbReference type="ARBA" id="ARBA00010617"/>
    </source>
</evidence>
<comment type="function">
    <text evidence="13">Cytochromes P450 are a group of heme-thiolate monooxygenases. In liver microsomes, this enzyme is involved in an NADPH-dependent electron transport pathway. It oxidizes a variety of structurally unrelated compounds, including steroids, fatty acids, and xenobiotics.</text>
</comment>
<dbReference type="PROSITE" id="PS00086">
    <property type="entry name" value="CYTOCHROME_P450"/>
    <property type="match status" value="1"/>
</dbReference>
<evidence type="ECO:0000256" key="6">
    <source>
        <dbReference type="ARBA" id="ARBA00022723"/>
    </source>
</evidence>
<reference evidence="18 19" key="1">
    <citation type="journal article" date="2012" name="Genome Biol.">
        <title>Sequencing three crocodilian genomes to illuminate the evolution of archosaurs and amniotes.</title>
        <authorList>
            <person name="St John J.A."/>
            <person name="Braun E.L."/>
            <person name="Isberg S.R."/>
            <person name="Miles L.G."/>
            <person name="Chong A.Y."/>
            <person name="Gongora J."/>
            <person name="Dalzell P."/>
            <person name="Moran C."/>
            <person name="Bed'hom B."/>
            <person name="Abzhanov A."/>
            <person name="Burgess S.C."/>
            <person name="Cooksey A.M."/>
            <person name="Castoe T.A."/>
            <person name="Crawford N.G."/>
            <person name="Densmore L.D."/>
            <person name="Drew J.C."/>
            <person name="Edwards S.V."/>
            <person name="Faircloth B.C."/>
            <person name="Fujita M.K."/>
            <person name="Greenwold M.J."/>
            <person name="Hoffmann F.G."/>
            <person name="Howard J.M."/>
            <person name="Iguchi T."/>
            <person name="Janes D.E."/>
            <person name="Khan S.Y."/>
            <person name="Kohno S."/>
            <person name="de Koning A.J."/>
            <person name="Lance S.L."/>
            <person name="McCarthy F.M."/>
            <person name="McCormack J.E."/>
            <person name="Merchant M.E."/>
            <person name="Peterson D.G."/>
            <person name="Pollock D.D."/>
            <person name="Pourmand N."/>
            <person name="Raney B.J."/>
            <person name="Roessler K.A."/>
            <person name="Sanford J.R."/>
            <person name="Sawyer R.H."/>
            <person name="Schmidt C.J."/>
            <person name="Triplett E.W."/>
            <person name="Tuberville T.D."/>
            <person name="Venegas-Anaya M."/>
            <person name="Howard J.T."/>
            <person name="Jarvis E.D."/>
            <person name="Guillette L.J.Jr."/>
            <person name="Glenn T.C."/>
            <person name="Green R.E."/>
            <person name="Ray D.A."/>
        </authorList>
    </citation>
    <scope>NUCLEOTIDE SEQUENCE [LARGE SCALE GENOMIC DNA]</scope>
    <source>
        <strain evidence="18">KSC_2009_1</strain>
    </source>
</reference>
<dbReference type="GO" id="GO:0016712">
    <property type="term" value="F:oxidoreductase activity, acting on paired donors, with incorporation or reduction of molecular oxygen, reduced flavin or flavoprotein as one donor, and incorporation of one atom of oxygen"/>
    <property type="evidence" value="ECO:0007669"/>
    <property type="project" value="UniProtKB-EC"/>
</dbReference>
<evidence type="ECO:0000256" key="11">
    <source>
        <dbReference type="ARBA" id="ARBA00023033"/>
    </source>
</evidence>
<dbReference type="PRINTS" id="PR01684">
    <property type="entry name" value="EP450ICYP2A"/>
</dbReference>
<keyword evidence="19" id="KW-1185">Reference proteome</keyword>
<dbReference type="EMBL" id="AKHW03003986">
    <property type="protein sequence ID" value="KYO32267.1"/>
    <property type="molecule type" value="Genomic_DNA"/>
</dbReference>
<evidence type="ECO:0000256" key="10">
    <source>
        <dbReference type="ARBA" id="ARBA00023004"/>
    </source>
</evidence>
<comment type="similarity">
    <text evidence="4 16">Belongs to the cytochrome P450 family.</text>
</comment>
<dbReference type="GO" id="GO:0005506">
    <property type="term" value="F:iron ion binding"/>
    <property type="evidence" value="ECO:0007669"/>
    <property type="project" value="InterPro"/>
</dbReference>
<dbReference type="InterPro" id="IPR001128">
    <property type="entry name" value="Cyt_P450"/>
</dbReference>
<keyword evidence="9 16" id="KW-0560">Oxidoreductase</keyword>
<dbReference type="SUPFAM" id="SSF48264">
    <property type="entry name" value="Cytochrome P450"/>
    <property type="match status" value="1"/>
</dbReference>
<feature type="transmembrane region" description="Helical" evidence="17">
    <location>
        <begin position="26"/>
        <end position="46"/>
    </location>
</feature>
<organism evidence="18 19">
    <name type="scientific">Alligator mississippiensis</name>
    <name type="common">American alligator</name>
    <dbReference type="NCBI Taxonomy" id="8496"/>
    <lineage>
        <taxon>Eukaryota</taxon>
        <taxon>Metazoa</taxon>
        <taxon>Chordata</taxon>
        <taxon>Craniata</taxon>
        <taxon>Vertebrata</taxon>
        <taxon>Euteleostomi</taxon>
        <taxon>Archelosauria</taxon>
        <taxon>Archosauria</taxon>
        <taxon>Crocodylia</taxon>
        <taxon>Alligatoridae</taxon>
        <taxon>Alligatorinae</taxon>
        <taxon>Alligator</taxon>
    </lineage>
</organism>
<dbReference type="GO" id="GO:0019373">
    <property type="term" value="P:epoxygenase P450 pathway"/>
    <property type="evidence" value="ECO:0007669"/>
    <property type="project" value="TreeGrafter"/>
</dbReference>
<keyword evidence="5 15" id="KW-0349">Heme</keyword>
<keyword evidence="6 15" id="KW-0479">Metal-binding</keyword>
<dbReference type="CDD" id="cd11026">
    <property type="entry name" value="CYP2"/>
    <property type="match status" value="1"/>
</dbReference>
<keyword evidence="7" id="KW-0256">Endoplasmic reticulum</keyword>
<evidence type="ECO:0000313" key="18">
    <source>
        <dbReference type="EMBL" id="KYO32267.1"/>
    </source>
</evidence>
<evidence type="ECO:0000256" key="14">
    <source>
        <dbReference type="ARBA" id="ARBA00047827"/>
    </source>
</evidence>
<dbReference type="eggNOG" id="KOG0156">
    <property type="taxonomic scope" value="Eukaryota"/>
</dbReference>
<dbReference type="GO" id="GO:0020037">
    <property type="term" value="F:heme binding"/>
    <property type="evidence" value="ECO:0007669"/>
    <property type="project" value="InterPro"/>
</dbReference>
<dbReference type="Pfam" id="PF00067">
    <property type="entry name" value="p450"/>
    <property type="match status" value="1"/>
</dbReference>
<dbReference type="PANTHER" id="PTHR24300:SF386">
    <property type="entry name" value="CYTOCHROME P450"/>
    <property type="match status" value="1"/>
</dbReference>
<dbReference type="FunFam" id="1.10.630.10:FF:000001">
    <property type="entry name" value="Cytochrome P450, family 2"/>
    <property type="match status" value="1"/>
</dbReference>
<keyword evidence="10 15" id="KW-0408">Iron</keyword>
<evidence type="ECO:0000256" key="3">
    <source>
        <dbReference type="ARBA" id="ARBA00004586"/>
    </source>
</evidence>
<dbReference type="PRINTS" id="PR00463">
    <property type="entry name" value="EP450I"/>
</dbReference>
<accession>A0A151N6B1</accession>
<evidence type="ECO:0000313" key="19">
    <source>
        <dbReference type="Proteomes" id="UP000050525"/>
    </source>
</evidence>
<sequence>MLVGYKAQSRLGSRKHTIPSGLAMELLGASTAVLAFCVTCLLVLAWRKPPLERRSPPGPMPLPILGNLLQLKVKDARKTLRKMSERYGPIFTVFFGSDRVVVLYGYDVVKEVLVDRSEEFLDRGSFPSADKTNKGLGIIMSNGERWKQMRRFSLTTLRNFGMGKKSIEERIQEEAQFLLEELRAKDGHPFDPTVPFSCATANVICHILFGERFDYQDSQYRHVLRVLSDSFRLESSVAGQLYNVFPTLMDHLPGPHQTFFQNISTIQGFVASRVRAHEDTVDLNAPRDFIDSFLLKMEQEKQNPKTEFTRENLMMTTYDLFFAGTETTSTSLRYTLMVLLEHPAVEEKIQEEIDRVIGRERGPTIKDRAEMPYMDAVIHEMQRYIDLLPLGVPRIPSCDTHIHGYHIPKGCTVYPMLSSVLRDPKHFKNPEVFDPEHFLDDKGAVKKNEAFMAFSAGKRMCIGESLARMQLFLFLTAILQNFRLQHAPGVSQLDLTPDVSGFGNIPRPFLLRLAPR</sequence>
<keyword evidence="12 17" id="KW-0472">Membrane</keyword>
<evidence type="ECO:0000256" key="1">
    <source>
        <dbReference type="ARBA" id="ARBA00001971"/>
    </source>
</evidence>
<comment type="cofactor">
    <cofactor evidence="1 15">
        <name>heme</name>
        <dbReference type="ChEBI" id="CHEBI:30413"/>
    </cofactor>
</comment>
<evidence type="ECO:0000256" key="13">
    <source>
        <dbReference type="ARBA" id="ARBA00037347"/>
    </source>
</evidence>
<keyword evidence="11 16" id="KW-0503">Monooxygenase</keyword>
<evidence type="ECO:0000256" key="17">
    <source>
        <dbReference type="SAM" id="Phobius"/>
    </source>
</evidence>
<dbReference type="Proteomes" id="UP000050525">
    <property type="component" value="Unassembled WGS sequence"/>
</dbReference>
<gene>
    <name evidence="18" type="primary">CYP2C8</name>
    <name evidence="18" type="ORF">Y1Q_0015038</name>
</gene>
<dbReference type="InterPro" id="IPR050182">
    <property type="entry name" value="Cytochrome_P450_fam2"/>
</dbReference>
<dbReference type="InterPro" id="IPR002401">
    <property type="entry name" value="Cyt_P450_E_grp-I"/>
</dbReference>
<evidence type="ECO:0000256" key="5">
    <source>
        <dbReference type="ARBA" id="ARBA00022617"/>
    </source>
</evidence>
<name>A0A151N6B1_ALLMI</name>
<evidence type="ECO:0000256" key="12">
    <source>
        <dbReference type="ARBA" id="ARBA00023136"/>
    </source>
</evidence>
<evidence type="ECO:0000256" key="15">
    <source>
        <dbReference type="PIRSR" id="PIRSR602401-1"/>
    </source>
</evidence>
<comment type="subcellular location">
    <subcellularLocation>
        <location evidence="3">Endoplasmic reticulum membrane</location>
    </subcellularLocation>
    <subcellularLocation>
        <location evidence="2">Microsome membrane</location>
    </subcellularLocation>
</comment>
<dbReference type="GO" id="GO:0008392">
    <property type="term" value="F:arachidonate epoxygenase activity"/>
    <property type="evidence" value="ECO:0007669"/>
    <property type="project" value="TreeGrafter"/>
</dbReference>
<dbReference type="GO" id="GO:0005789">
    <property type="term" value="C:endoplasmic reticulum membrane"/>
    <property type="evidence" value="ECO:0007669"/>
    <property type="project" value="UniProtKB-SubCell"/>
</dbReference>
<dbReference type="GO" id="GO:0006805">
    <property type="term" value="P:xenobiotic metabolic process"/>
    <property type="evidence" value="ECO:0007669"/>
    <property type="project" value="TreeGrafter"/>
</dbReference>
<evidence type="ECO:0000256" key="7">
    <source>
        <dbReference type="ARBA" id="ARBA00022824"/>
    </source>
</evidence>
<proteinExistence type="inferred from homology"/>
<evidence type="ECO:0000256" key="2">
    <source>
        <dbReference type="ARBA" id="ARBA00004524"/>
    </source>
</evidence>
<dbReference type="PRINTS" id="PR00385">
    <property type="entry name" value="P450"/>
</dbReference>